<evidence type="ECO:0000256" key="5">
    <source>
        <dbReference type="ARBA" id="ARBA00023136"/>
    </source>
</evidence>
<dbReference type="PANTHER" id="PTHR33529">
    <property type="entry name" value="SLR0882 PROTEIN-RELATED"/>
    <property type="match status" value="1"/>
</dbReference>
<keyword evidence="4 6" id="KW-1133">Transmembrane helix</keyword>
<dbReference type="InterPro" id="IPR030922">
    <property type="entry name" value="LptF"/>
</dbReference>
<evidence type="ECO:0000256" key="3">
    <source>
        <dbReference type="ARBA" id="ARBA00022692"/>
    </source>
</evidence>
<comment type="caution">
    <text evidence="7">The sequence shown here is derived from an EMBL/GenBank/DDBJ whole genome shotgun (WGS) entry which is preliminary data.</text>
</comment>
<evidence type="ECO:0000256" key="2">
    <source>
        <dbReference type="ARBA" id="ARBA00022475"/>
    </source>
</evidence>
<dbReference type="EMBL" id="JANCLU010000019">
    <property type="protein sequence ID" value="MCP8940267.1"/>
    <property type="molecule type" value="Genomic_DNA"/>
</dbReference>
<proteinExistence type="predicted"/>
<dbReference type="PANTHER" id="PTHR33529:SF6">
    <property type="entry name" value="YJGP_YJGQ FAMILY PERMEASE"/>
    <property type="match status" value="1"/>
</dbReference>
<feature type="transmembrane region" description="Helical" evidence="6">
    <location>
        <begin position="341"/>
        <end position="361"/>
    </location>
</feature>
<keyword evidence="3 6" id="KW-0812">Transmembrane</keyword>
<reference evidence="7 8" key="1">
    <citation type="submission" date="2022-07" db="EMBL/GenBank/DDBJ databases">
        <authorList>
            <person name="Li W.-J."/>
            <person name="Deng Q.-Q."/>
        </authorList>
    </citation>
    <scope>NUCLEOTIDE SEQUENCE [LARGE SCALE GENOMIC DNA]</scope>
    <source>
        <strain evidence="7 8">SYSU M60028</strain>
    </source>
</reference>
<evidence type="ECO:0000256" key="4">
    <source>
        <dbReference type="ARBA" id="ARBA00022989"/>
    </source>
</evidence>
<sequence length="379" mass="41197">MSILDRYIFRTSMVAFLATLLTLTAVIWTTQALREFDLLTAKRQTILVFLAVTSLSIPALITIIAPVAVFIATLYTLNKLNGDSELIVMSAAGLPPKRLLRPFLALTVLASLLVSTMTLWAMPASFRDLRDLLTHIRADFLTKIVKEGQFTTLDAGITFHYREKSGEALLGIFMQDRRDKDKVSTYIAERGQTTESDGVPYLVLEKGSVQADQPGGRSPNIVTFERYAIDLSQFGSDGDVVTYKPRERSTGEILGLDMNDPYVKANAGRFRAELHDRLSAPLYPFAFMALGLAGLGAARTTRQGRGMAIAGAVVAVIALRIAGFAASSLIVRAAWAVPLVYLIPLAGTAIGLVGLLNPGLFQRKSPRVPRAARLQAARG</sequence>
<keyword evidence="5 6" id="KW-0472">Membrane</keyword>
<keyword evidence="8" id="KW-1185">Reference proteome</keyword>
<dbReference type="RefSeq" id="WP_254744782.1">
    <property type="nucleotide sequence ID" value="NZ_JANCLU010000019.1"/>
</dbReference>
<dbReference type="InterPro" id="IPR005495">
    <property type="entry name" value="LptG/LptF_permease"/>
</dbReference>
<feature type="transmembrane region" description="Helical" evidence="6">
    <location>
        <begin position="48"/>
        <end position="78"/>
    </location>
</feature>
<protein>
    <submittedName>
        <fullName evidence="7">LPS export ABC transporter permease LptF</fullName>
    </submittedName>
</protein>
<dbReference type="Pfam" id="PF03739">
    <property type="entry name" value="LptF_LptG"/>
    <property type="match status" value="1"/>
</dbReference>
<evidence type="ECO:0000256" key="1">
    <source>
        <dbReference type="ARBA" id="ARBA00004651"/>
    </source>
</evidence>
<feature type="transmembrane region" description="Helical" evidence="6">
    <location>
        <begin position="310"/>
        <end position="335"/>
    </location>
</feature>
<dbReference type="NCBIfam" id="TIGR04407">
    <property type="entry name" value="LptF_YjgP"/>
    <property type="match status" value="1"/>
</dbReference>
<evidence type="ECO:0000256" key="6">
    <source>
        <dbReference type="SAM" id="Phobius"/>
    </source>
</evidence>
<comment type="subcellular location">
    <subcellularLocation>
        <location evidence="1">Cell membrane</location>
        <topology evidence="1">Multi-pass membrane protein</topology>
    </subcellularLocation>
</comment>
<keyword evidence="2" id="KW-1003">Cell membrane</keyword>
<organism evidence="7 8">
    <name type="scientific">Alsobacter ponti</name>
    <dbReference type="NCBI Taxonomy" id="2962936"/>
    <lineage>
        <taxon>Bacteria</taxon>
        <taxon>Pseudomonadati</taxon>
        <taxon>Pseudomonadota</taxon>
        <taxon>Alphaproteobacteria</taxon>
        <taxon>Hyphomicrobiales</taxon>
        <taxon>Alsobacteraceae</taxon>
        <taxon>Alsobacter</taxon>
    </lineage>
</organism>
<feature type="transmembrane region" description="Helical" evidence="6">
    <location>
        <begin position="99"/>
        <end position="122"/>
    </location>
</feature>
<gene>
    <name evidence="7" type="primary">lptF</name>
    <name evidence="7" type="ORF">NK718_17210</name>
</gene>
<accession>A0ABT1LFJ1</accession>
<dbReference type="Proteomes" id="UP001205890">
    <property type="component" value="Unassembled WGS sequence"/>
</dbReference>
<feature type="transmembrane region" description="Helical" evidence="6">
    <location>
        <begin position="280"/>
        <end position="298"/>
    </location>
</feature>
<name>A0ABT1LFJ1_9HYPH</name>
<evidence type="ECO:0000313" key="8">
    <source>
        <dbReference type="Proteomes" id="UP001205890"/>
    </source>
</evidence>
<evidence type="ECO:0000313" key="7">
    <source>
        <dbReference type="EMBL" id="MCP8940267.1"/>
    </source>
</evidence>